<sequence length="160" mass="18312">MITQSNLYARTNKYTHSVTKFFVAVFLLVSIFGIFVCTSVFHVGMSESMSMMNMPGKPQAAQAEVSCVISQPGTCSMSTLEHINAWQNLFMRDFSLYASLMLAVFFWMATLVFLRKIAPSVRNFYHQRYKNYQNNHSNQPLYNIFIGLFSSGILQPKLYA</sequence>
<accession>A0A1G2AYG6</accession>
<proteinExistence type="predicted"/>
<feature type="transmembrane region" description="Helical" evidence="1">
    <location>
        <begin position="94"/>
        <end position="114"/>
    </location>
</feature>
<feature type="transmembrane region" description="Helical" evidence="1">
    <location>
        <begin position="21"/>
        <end position="45"/>
    </location>
</feature>
<evidence type="ECO:0000256" key="1">
    <source>
        <dbReference type="SAM" id="Phobius"/>
    </source>
</evidence>
<dbReference type="AlphaFoldDB" id="A0A1G2AYG6"/>
<evidence type="ECO:0000313" key="2">
    <source>
        <dbReference type="EMBL" id="OGY81479.1"/>
    </source>
</evidence>
<dbReference type="Proteomes" id="UP000176952">
    <property type="component" value="Unassembled WGS sequence"/>
</dbReference>
<gene>
    <name evidence="2" type="ORF">A3F54_02510</name>
</gene>
<comment type="caution">
    <text evidence="2">The sequence shown here is derived from an EMBL/GenBank/DDBJ whole genome shotgun (WGS) entry which is preliminary data.</text>
</comment>
<keyword evidence="1" id="KW-1133">Transmembrane helix</keyword>
<name>A0A1G2AYG6_9BACT</name>
<protein>
    <submittedName>
        <fullName evidence="2">Uncharacterized protein</fullName>
    </submittedName>
</protein>
<reference evidence="2 3" key="1">
    <citation type="journal article" date="2016" name="Nat. Commun.">
        <title>Thousands of microbial genomes shed light on interconnected biogeochemical processes in an aquifer system.</title>
        <authorList>
            <person name="Anantharaman K."/>
            <person name="Brown C.T."/>
            <person name="Hug L.A."/>
            <person name="Sharon I."/>
            <person name="Castelle C.J."/>
            <person name="Probst A.J."/>
            <person name="Thomas B.C."/>
            <person name="Singh A."/>
            <person name="Wilkins M.J."/>
            <person name="Karaoz U."/>
            <person name="Brodie E.L."/>
            <person name="Williams K.H."/>
            <person name="Hubbard S.S."/>
            <person name="Banfield J.F."/>
        </authorList>
    </citation>
    <scope>NUCLEOTIDE SEQUENCE [LARGE SCALE GENOMIC DNA]</scope>
</reference>
<organism evidence="2 3">
    <name type="scientific">Candidatus Kerfeldbacteria bacterium RIFCSPHIGHO2_12_FULL_48_17</name>
    <dbReference type="NCBI Taxonomy" id="1798542"/>
    <lineage>
        <taxon>Bacteria</taxon>
        <taxon>Candidatus Kerfeldiibacteriota</taxon>
    </lineage>
</organism>
<dbReference type="STRING" id="1798542.A3F54_02510"/>
<keyword evidence="1" id="KW-0472">Membrane</keyword>
<evidence type="ECO:0000313" key="3">
    <source>
        <dbReference type="Proteomes" id="UP000176952"/>
    </source>
</evidence>
<dbReference type="EMBL" id="MHKD01000043">
    <property type="protein sequence ID" value="OGY81479.1"/>
    <property type="molecule type" value="Genomic_DNA"/>
</dbReference>
<keyword evidence="1" id="KW-0812">Transmembrane</keyword>